<dbReference type="InterPro" id="IPR006527">
    <property type="entry name" value="F-box-assoc_dom_typ1"/>
</dbReference>
<evidence type="ECO:0000313" key="2">
    <source>
        <dbReference type="EMBL" id="CAA7048186.1"/>
    </source>
</evidence>
<reference evidence="2" key="1">
    <citation type="submission" date="2020-01" db="EMBL/GenBank/DDBJ databases">
        <authorList>
            <person name="Mishra B."/>
        </authorList>
    </citation>
    <scope>NUCLEOTIDE SEQUENCE [LARGE SCALE GENOMIC DNA]</scope>
</reference>
<accession>A0A6D2KIX8</accession>
<dbReference type="Pfam" id="PF07734">
    <property type="entry name" value="FBA_1"/>
    <property type="match status" value="1"/>
</dbReference>
<dbReference type="InterPro" id="IPR050233">
    <property type="entry name" value="A_thaliana_F-box"/>
</dbReference>
<keyword evidence="3" id="KW-1185">Reference proteome</keyword>
<dbReference type="InterPro" id="IPR017451">
    <property type="entry name" value="F-box-assoc_interact_dom"/>
</dbReference>
<dbReference type="AlphaFoldDB" id="A0A6D2KIX8"/>
<dbReference type="PANTHER" id="PTHR47993">
    <property type="entry name" value="OS09G0372900 PROTEIN-RELATED"/>
    <property type="match status" value="1"/>
</dbReference>
<dbReference type="InterPro" id="IPR011043">
    <property type="entry name" value="Gal_Oxase/kelch_b-propeller"/>
</dbReference>
<gene>
    <name evidence="2" type="ORF">MERR_LOCUS35421</name>
</gene>
<organism evidence="2 3">
    <name type="scientific">Microthlaspi erraticum</name>
    <dbReference type="NCBI Taxonomy" id="1685480"/>
    <lineage>
        <taxon>Eukaryota</taxon>
        <taxon>Viridiplantae</taxon>
        <taxon>Streptophyta</taxon>
        <taxon>Embryophyta</taxon>
        <taxon>Tracheophyta</taxon>
        <taxon>Spermatophyta</taxon>
        <taxon>Magnoliopsida</taxon>
        <taxon>eudicotyledons</taxon>
        <taxon>Gunneridae</taxon>
        <taxon>Pentapetalae</taxon>
        <taxon>rosids</taxon>
        <taxon>malvids</taxon>
        <taxon>Brassicales</taxon>
        <taxon>Brassicaceae</taxon>
        <taxon>Coluteocarpeae</taxon>
        <taxon>Microthlaspi</taxon>
    </lineage>
</organism>
<dbReference type="PANTHER" id="PTHR47993:SF37">
    <property type="entry name" value="F-BOX ASSOCIATED UBIQUITINATION EFFECTOR FAMILY PROTEIN"/>
    <property type="match status" value="1"/>
</dbReference>
<evidence type="ECO:0000313" key="3">
    <source>
        <dbReference type="Proteomes" id="UP000467841"/>
    </source>
</evidence>
<protein>
    <recommendedName>
        <fullName evidence="1">F-box associated beta-propeller type 1 domain-containing protein</fullName>
    </recommendedName>
</protein>
<proteinExistence type="predicted"/>
<comment type="caution">
    <text evidence="2">The sequence shown here is derived from an EMBL/GenBank/DDBJ whole genome shotgun (WGS) entry which is preliminary data.</text>
</comment>
<dbReference type="NCBIfam" id="TIGR01640">
    <property type="entry name" value="F_box_assoc_1"/>
    <property type="match status" value="1"/>
</dbReference>
<dbReference type="Proteomes" id="UP000467841">
    <property type="component" value="Unassembled WGS sequence"/>
</dbReference>
<evidence type="ECO:0000259" key="1">
    <source>
        <dbReference type="Pfam" id="PF07734"/>
    </source>
</evidence>
<dbReference type="EMBL" id="CACVBM020001385">
    <property type="protein sequence ID" value="CAA7048186.1"/>
    <property type="molecule type" value="Genomic_DNA"/>
</dbReference>
<dbReference type="OrthoDB" id="1023747at2759"/>
<dbReference type="SUPFAM" id="SSF50965">
    <property type="entry name" value="Galactose oxidase, central domain"/>
    <property type="match status" value="1"/>
</dbReference>
<sequence>MSVFVNNEDDLSAEHKGKLTCLDEQVKISRVFHCEGLLLCILEDDPTRVVVWNPYLGQTRWIELKGPHVLPVLRRVSYRRKEFCYGIGYANKGSGRNYKILRFVDGFLYKEGYDCSRYEIYDFETGLWKTLYITDPYWRITSRCGVSLKGNSYWCATKRDEYDCGWGLAADHIICFDYTSERFGPLLPLPYWVESHCATLSCLREEKLVAQYDQGYPYGLSYWITTTLEAEKVSWSHFTYKPYDEYFKSFDEYFKSYEDYSTIDDIHIRLSFKGFYEEKKVPMFSGQRLNCYLVRHIGGDENGGYYQESNKSVPGYDDRITRQCVCFYVPSLVQIKQPKGERKQSNVVPEQARSSLFLSTNSFASLASSDDEE</sequence>
<feature type="domain" description="F-box associated beta-propeller type 1" evidence="1">
    <location>
        <begin position="2"/>
        <end position="335"/>
    </location>
</feature>
<name>A0A6D2KIX8_9BRAS</name>